<dbReference type="RefSeq" id="WP_147389174.1">
    <property type="nucleotide sequence ID" value="NZ_AQHF01000034.1"/>
</dbReference>
<proteinExistence type="predicted"/>
<keyword evidence="2" id="KW-1185">Reference proteome</keyword>
<reference evidence="1 2" key="1">
    <citation type="submission" date="2015-06" db="EMBL/GenBank/DDBJ databases">
        <title>Genome sequence of Pseudoalteromonas peptidolytica.</title>
        <authorList>
            <person name="Xie B.-B."/>
            <person name="Rong J.-C."/>
            <person name="Qin Q.-L."/>
            <person name="Zhang Y.-Z."/>
        </authorList>
    </citation>
    <scope>NUCLEOTIDE SEQUENCE [LARGE SCALE GENOMIC DNA]</scope>
    <source>
        <strain evidence="1 2">F12-50-A1</strain>
    </source>
</reference>
<evidence type="ECO:0000313" key="1">
    <source>
        <dbReference type="EMBL" id="MBE0348877.1"/>
    </source>
</evidence>
<evidence type="ECO:0000313" key="2">
    <source>
        <dbReference type="Proteomes" id="UP000660708"/>
    </source>
</evidence>
<gene>
    <name evidence="1" type="ORF">PPEP_b0733</name>
</gene>
<sequence length="186" mass="21518">MKAIAGKESAVSFIENYEFDEAVLAWFDWHVETHFGQRLSEKEIQVVVEGLKDYLIFTIISPHKVAAASKLVDELFHAFILHTHQYASFCEGVGQFIHHYPVRKREVRGHQTPLENIEYNEHYQAIIRTYCLACQASDLDPLTTTQVPYLFQVDSLLPKEHAVLFDIQFFQSVLPKLGAHHFMINE</sequence>
<organism evidence="1 2">
    <name type="scientific">Pseudoalteromonas peptidolytica F12-50-A1</name>
    <dbReference type="NCBI Taxonomy" id="1315280"/>
    <lineage>
        <taxon>Bacteria</taxon>
        <taxon>Pseudomonadati</taxon>
        <taxon>Pseudomonadota</taxon>
        <taxon>Gammaproteobacteria</taxon>
        <taxon>Alteromonadales</taxon>
        <taxon>Pseudoalteromonadaceae</taxon>
        <taxon>Pseudoalteromonas</taxon>
    </lineage>
</organism>
<protein>
    <submittedName>
        <fullName evidence="1">Uncharacterized protein</fullName>
    </submittedName>
</protein>
<name>A0A8I0MZB9_9GAMM</name>
<comment type="caution">
    <text evidence="1">The sequence shown here is derived from an EMBL/GenBank/DDBJ whole genome shotgun (WGS) entry which is preliminary data.</text>
</comment>
<dbReference type="EMBL" id="AQHF01000034">
    <property type="protein sequence ID" value="MBE0348877.1"/>
    <property type="molecule type" value="Genomic_DNA"/>
</dbReference>
<dbReference type="AlphaFoldDB" id="A0A8I0MZB9"/>
<accession>A0A8I0MZB9</accession>
<dbReference type="Proteomes" id="UP000660708">
    <property type="component" value="Unassembled WGS sequence"/>
</dbReference>